<dbReference type="SUPFAM" id="SSF103084">
    <property type="entry name" value="Holliday junction resolvase RusA"/>
    <property type="match status" value="1"/>
</dbReference>
<sequence>MKLTITGDPVAAGRPRFSSRGGFVKAYDPKKSRDYKTLLKEQAMQQLPDDYQPVGCPIEVDINVYRSIQKSVSKKEYARRLSNEVRPTVKPDTDNYIKIILDGLNGLVWLDDNQITDVAAHKYYSDKPRVEVEVHGS</sequence>
<organism evidence="1 2">
    <name type="scientific">Latilactobacillus sakei</name>
    <name type="common">Lactobacillus sakei</name>
    <dbReference type="NCBI Taxonomy" id="1599"/>
    <lineage>
        <taxon>Bacteria</taxon>
        <taxon>Bacillati</taxon>
        <taxon>Bacillota</taxon>
        <taxon>Bacilli</taxon>
        <taxon>Lactobacillales</taxon>
        <taxon>Lactobacillaceae</taxon>
        <taxon>Latilactobacillus</taxon>
    </lineage>
</organism>
<dbReference type="GO" id="GO:0006281">
    <property type="term" value="P:DNA repair"/>
    <property type="evidence" value="ECO:0007669"/>
    <property type="project" value="InterPro"/>
</dbReference>
<dbReference type="InterPro" id="IPR008822">
    <property type="entry name" value="Endonuclease_RusA-like"/>
</dbReference>
<evidence type="ECO:0000313" key="1">
    <source>
        <dbReference type="EMBL" id="SPE18662.1"/>
    </source>
</evidence>
<dbReference type="GO" id="GO:0000287">
    <property type="term" value="F:magnesium ion binding"/>
    <property type="evidence" value="ECO:0007669"/>
    <property type="project" value="InterPro"/>
</dbReference>
<protein>
    <submittedName>
        <fullName evidence="1">Endodeoxyribonuclease RusA</fullName>
    </submittedName>
</protein>
<dbReference type="Pfam" id="PF05866">
    <property type="entry name" value="RusA"/>
    <property type="match status" value="1"/>
</dbReference>
<reference evidence="1 2" key="1">
    <citation type="submission" date="2018-02" db="EMBL/GenBank/DDBJ databases">
        <authorList>
            <person name="Rodrigo-Torres L."/>
            <person name="Arahal R. D."/>
            <person name="Lucena T."/>
        </authorList>
    </citation>
    <scope>NUCLEOTIDE SEQUENCE [LARGE SCALE GENOMIC DNA]</scope>
    <source>
        <strain evidence="1 2">CECT 9267</strain>
    </source>
</reference>
<dbReference type="GO" id="GO:0006310">
    <property type="term" value="P:DNA recombination"/>
    <property type="evidence" value="ECO:0007669"/>
    <property type="project" value="InterPro"/>
</dbReference>
<dbReference type="Gene3D" id="3.30.1330.70">
    <property type="entry name" value="Holliday junction resolvase RusA"/>
    <property type="match status" value="1"/>
</dbReference>
<comment type="caution">
    <text evidence="1">The sequence shown here is derived from an EMBL/GenBank/DDBJ whole genome shotgun (WGS) entry which is preliminary data.</text>
</comment>
<dbReference type="Proteomes" id="UP000239650">
    <property type="component" value="Unassembled WGS sequence"/>
</dbReference>
<gene>
    <name evidence="1" type="ORF">LAS9267_00212</name>
</gene>
<name>A0AAE8J386_LATSK</name>
<evidence type="ECO:0000313" key="2">
    <source>
        <dbReference type="Proteomes" id="UP000239650"/>
    </source>
</evidence>
<accession>A0AAE8J386</accession>
<dbReference type="InterPro" id="IPR036614">
    <property type="entry name" value="RusA-like_sf"/>
</dbReference>
<dbReference type="AlphaFoldDB" id="A0AAE8J386"/>
<dbReference type="RefSeq" id="WP_105299985.1">
    <property type="nucleotide sequence ID" value="NZ_OKRC01000001.1"/>
</dbReference>
<proteinExistence type="predicted"/>
<dbReference type="EMBL" id="OKRC01000001">
    <property type="protein sequence ID" value="SPE18662.1"/>
    <property type="molecule type" value="Genomic_DNA"/>
</dbReference>